<keyword evidence="1" id="KW-0418">Kinase</keyword>
<dbReference type="Proteomes" id="UP000518904">
    <property type="component" value="Unassembled WGS sequence"/>
</dbReference>
<dbReference type="InterPro" id="IPR036890">
    <property type="entry name" value="HATPase_C_sf"/>
</dbReference>
<feature type="non-terminal residue" evidence="1">
    <location>
        <position position="1"/>
    </location>
</feature>
<gene>
    <name evidence="1" type="ORF">HKB16_14335</name>
</gene>
<dbReference type="Gene3D" id="3.30.565.10">
    <property type="entry name" value="Histidine kinase-like ATPase, C-terminal domain"/>
    <property type="match status" value="1"/>
</dbReference>
<dbReference type="GO" id="GO:0016301">
    <property type="term" value="F:kinase activity"/>
    <property type="evidence" value="ECO:0007669"/>
    <property type="project" value="UniProtKB-KW"/>
</dbReference>
<protein>
    <submittedName>
        <fullName evidence="1">Two-component sensor histidine kinase</fullName>
    </submittedName>
</protein>
<sequence>DKSRNADMKGFGLGLAIATSAARQLGWELSVGESHLGGARFTVLIPANG</sequence>
<reference evidence="1 2" key="1">
    <citation type="submission" date="2020-04" db="EMBL/GenBank/DDBJ databases">
        <title>Whole-genome sequencing of Vibrio spp. from China reveals different genetic environments of blaCTX-M-14 among diverse lineages.</title>
        <authorList>
            <person name="Zheng Z."/>
            <person name="Ye L."/>
            <person name="Chen S."/>
        </authorList>
    </citation>
    <scope>NUCLEOTIDE SEQUENCE [LARGE SCALE GENOMIC DNA]</scope>
    <source>
        <strain evidence="1 2">Vb0551</strain>
    </source>
</reference>
<dbReference type="AlphaFoldDB" id="A0A7Y0SID9"/>
<name>A0A7Y0SID9_VIBPH</name>
<keyword evidence="1" id="KW-0808">Transferase</keyword>
<comment type="caution">
    <text evidence="1">The sequence shown here is derived from an EMBL/GenBank/DDBJ whole genome shotgun (WGS) entry which is preliminary data.</text>
</comment>
<dbReference type="SUPFAM" id="SSF55874">
    <property type="entry name" value="ATPase domain of HSP90 chaperone/DNA topoisomerase II/histidine kinase"/>
    <property type="match status" value="1"/>
</dbReference>
<evidence type="ECO:0000313" key="1">
    <source>
        <dbReference type="EMBL" id="NMU84061.1"/>
    </source>
</evidence>
<evidence type="ECO:0000313" key="2">
    <source>
        <dbReference type="Proteomes" id="UP000518904"/>
    </source>
</evidence>
<organism evidence="1 2">
    <name type="scientific">Vibrio parahaemolyticus</name>
    <dbReference type="NCBI Taxonomy" id="670"/>
    <lineage>
        <taxon>Bacteria</taxon>
        <taxon>Pseudomonadati</taxon>
        <taxon>Pseudomonadota</taxon>
        <taxon>Gammaproteobacteria</taxon>
        <taxon>Vibrionales</taxon>
        <taxon>Vibrionaceae</taxon>
        <taxon>Vibrio</taxon>
    </lineage>
</organism>
<proteinExistence type="predicted"/>
<accession>A0A7Y0SID9</accession>
<dbReference type="EMBL" id="JABCLB010001358">
    <property type="protein sequence ID" value="NMU84061.1"/>
    <property type="molecule type" value="Genomic_DNA"/>
</dbReference>